<dbReference type="AlphaFoldDB" id="A0A024P9Z6"/>
<proteinExistence type="predicted"/>
<evidence type="ECO:0000313" key="2">
    <source>
        <dbReference type="EMBL" id="CDQ25673.1"/>
    </source>
</evidence>
<dbReference type="Pfam" id="PF00583">
    <property type="entry name" value="Acetyltransf_1"/>
    <property type="match status" value="1"/>
</dbReference>
<dbReference type="CDD" id="cd04301">
    <property type="entry name" value="NAT_SF"/>
    <property type="match status" value="1"/>
</dbReference>
<dbReference type="GO" id="GO:0016747">
    <property type="term" value="F:acyltransferase activity, transferring groups other than amino-acyl groups"/>
    <property type="evidence" value="ECO:0007669"/>
    <property type="project" value="InterPro"/>
</dbReference>
<organism evidence="2 3">
    <name type="scientific">Halobacillus karajensis</name>
    <dbReference type="NCBI Taxonomy" id="195088"/>
    <lineage>
        <taxon>Bacteria</taxon>
        <taxon>Bacillati</taxon>
        <taxon>Bacillota</taxon>
        <taxon>Bacilli</taxon>
        <taxon>Bacillales</taxon>
        <taxon>Bacillaceae</taxon>
        <taxon>Halobacillus</taxon>
    </lineage>
</organism>
<feature type="domain" description="N-acetyltransferase" evidence="1">
    <location>
        <begin position="1"/>
        <end position="166"/>
    </location>
</feature>
<evidence type="ECO:0000313" key="3">
    <source>
        <dbReference type="Proteomes" id="UP000028868"/>
    </source>
</evidence>
<sequence length="169" mass="19533">MKIRKATVTDAEGVAKVQVDSWHSTYKNIIPDEYLRKMTYESWGKKWKEIISKQSVYIAEDNKGKIIGFSNGGPERTGKYPGFEGELYAIYILKDHQRKGLGKQLLEPIIQELENQGIYSMLALILEDNHSRFFYEKVGAEKVDIIEIEFSGKRLNQVVYGLKDIRKIQ</sequence>
<accession>A0A024P9Z6</accession>
<dbReference type="PROSITE" id="PS51186">
    <property type="entry name" value="GNAT"/>
    <property type="match status" value="1"/>
</dbReference>
<name>A0A024P9Z6_9BACI</name>
<dbReference type="SUPFAM" id="SSF55729">
    <property type="entry name" value="Acyl-CoA N-acyltransferases (Nat)"/>
    <property type="match status" value="1"/>
</dbReference>
<protein>
    <submittedName>
        <fullName evidence="2">Ribosomal-protein-alanine N-acetyltransferase</fullName>
    </submittedName>
</protein>
<dbReference type="InterPro" id="IPR000182">
    <property type="entry name" value="GNAT_dom"/>
</dbReference>
<dbReference type="OrthoDB" id="5292888at2"/>
<gene>
    <name evidence="2" type="ORF">BN983_04030</name>
</gene>
<keyword evidence="3" id="KW-1185">Reference proteome</keyword>
<evidence type="ECO:0000259" key="1">
    <source>
        <dbReference type="PROSITE" id="PS51186"/>
    </source>
</evidence>
<dbReference type="Gene3D" id="3.40.630.30">
    <property type="match status" value="1"/>
</dbReference>
<dbReference type="EMBL" id="CCDI010000008">
    <property type="protein sequence ID" value="CDQ25673.1"/>
    <property type="molecule type" value="Genomic_DNA"/>
</dbReference>
<comment type="caution">
    <text evidence="2">The sequence shown here is derived from an EMBL/GenBank/DDBJ whole genome shotgun (WGS) entry which is preliminary data.</text>
</comment>
<dbReference type="RefSeq" id="WP_035511606.1">
    <property type="nucleotide sequence ID" value="NZ_CCDH010000004.1"/>
</dbReference>
<reference evidence="2 3" key="2">
    <citation type="submission" date="2014-05" db="EMBL/GenBank/DDBJ databases">
        <title>Draft genome sequence of Halobacillus karajensis HK-03.</title>
        <authorList>
            <person name="Khelaifia S."/>
            <person name="Croce O."/>
            <person name="Lagier J.C."/>
            <person name="Raoult D."/>
        </authorList>
    </citation>
    <scope>NUCLEOTIDE SEQUENCE [LARGE SCALE GENOMIC DNA]</scope>
    <source>
        <strain evidence="2 3">HD-03</strain>
    </source>
</reference>
<dbReference type="InterPro" id="IPR016181">
    <property type="entry name" value="Acyl_CoA_acyltransferase"/>
</dbReference>
<reference evidence="3" key="1">
    <citation type="submission" date="2014-03" db="EMBL/GenBank/DDBJ databases">
        <authorList>
            <person name="Urmite Genomes U."/>
        </authorList>
    </citation>
    <scope>NUCLEOTIDE SEQUENCE [LARGE SCALE GENOMIC DNA]</scope>
    <source>
        <strain evidence="3">HD-03</strain>
    </source>
</reference>
<dbReference type="Proteomes" id="UP000028868">
    <property type="component" value="Unassembled WGS sequence"/>
</dbReference>